<keyword evidence="3" id="KW-1185">Reference proteome</keyword>
<keyword evidence="1" id="KW-0732">Signal</keyword>
<reference evidence="2 3" key="1">
    <citation type="journal article" date="2015" name="Int. J. Syst. Evol. Microbiol.">
        <title>Acinetobacter equi sp. nov. isolated from horse faeces.</title>
        <authorList>
            <person name="Poppel M.T."/>
            <person name="Skiebe E."/>
            <person name="Laue M."/>
            <person name="Bergmann H."/>
            <person name="Ebersberger I."/>
            <person name="Garn T."/>
            <person name="Fruth A."/>
            <person name="Baumgardt S."/>
            <person name="Busse H.J."/>
            <person name="Wilharm G."/>
        </authorList>
    </citation>
    <scope>NUCLEOTIDE SEQUENCE [LARGE SCALE GENOMIC DNA]</scope>
    <source>
        <strain evidence="2 3">114</strain>
    </source>
</reference>
<dbReference type="Pfam" id="PF09829">
    <property type="entry name" value="DUF2057"/>
    <property type="match status" value="1"/>
</dbReference>
<evidence type="ECO:0008006" key="4">
    <source>
        <dbReference type="Google" id="ProtNLM"/>
    </source>
</evidence>
<proteinExistence type="predicted"/>
<feature type="signal peptide" evidence="1">
    <location>
        <begin position="1"/>
        <end position="20"/>
    </location>
</feature>
<evidence type="ECO:0000313" key="3">
    <source>
        <dbReference type="Proteomes" id="UP000064939"/>
    </source>
</evidence>
<protein>
    <recommendedName>
        <fullName evidence="4">DUF2057 domain-containing protein</fullName>
    </recommendedName>
</protein>
<accession>A0A0N9VES0</accession>
<name>A0A0N9VES0_9GAMM</name>
<dbReference type="AlphaFoldDB" id="A0A0N9VES0"/>
<feature type="chain" id="PRO_5006039413" description="DUF2057 domain-containing protein" evidence="1">
    <location>
        <begin position="21"/>
        <end position="203"/>
    </location>
</feature>
<dbReference type="RefSeq" id="WP_054581829.1">
    <property type="nucleotide sequence ID" value="NZ_CP012808.1"/>
</dbReference>
<organism evidence="2 3">
    <name type="scientific">Acinetobacter equi</name>
    <dbReference type="NCBI Taxonomy" id="1324350"/>
    <lineage>
        <taxon>Bacteria</taxon>
        <taxon>Pseudomonadati</taxon>
        <taxon>Pseudomonadota</taxon>
        <taxon>Gammaproteobacteria</taxon>
        <taxon>Moraxellales</taxon>
        <taxon>Moraxellaceae</taxon>
        <taxon>Acinetobacter</taxon>
    </lineage>
</organism>
<evidence type="ECO:0000313" key="2">
    <source>
        <dbReference type="EMBL" id="ALH95941.1"/>
    </source>
</evidence>
<dbReference type="Proteomes" id="UP000064939">
    <property type="component" value="Chromosome"/>
</dbReference>
<evidence type="ECO:0000256" key="1">
    <source>
        <dbReference type="SAM" id="SignalP"/>
    </source>
</evidence>
<gene>
    <name evidence="2" type="ORF">AOY20_10570</name>
</gene>
<dbReference type="InterPro" id="IPR018635">
    <property type="entry name" value="UPF0319"/>
</dbReference>
<dbReference type="EMBL" id="CP012808">
    <property type="protein sequence ID" value="ALH95941.1"/>
    <property type="molecule type" value="Genomic_DNA"/>
</dbReference>
<dbReference type="OrthoDB" id="6656812at2"/>
<dbReference type="STRING" id="1324350.AOY20_10570"/>
<dbReference type="KEGG" id="aei:AOY20_10570"/>
<sequence length="203" mass="23430">MIKQLNLFVLALMMSSFVNADTLLKIQNGIIVQEINGAEVKKDLFNSYKSEYSLESGQNDLIVYYYQYFDAENGIGAHDIVKSSPVYIKTPVLRNNETYRLAMINPPKNNDDAKKYAKQPEFALYNSYNELLMTQMGENTKKGIIHSIFNEQKIDQRQHQVVYTSIEPNIAHGDTLNHLLIAWKNATKEDKQKFMLWIAEQVN</sequence>